<dbReference type="EMBL" id="LTBA01000010">
    <property type="protein sequence ID" value="KYH34810.1"/>
    <property type="molecule type" value="Genomic_DNA"/>
</dbReference>
<sequence length="72" mass="8446">MEELINIIADVLGIDKKDITINSRRDEIEEWDSLAHIQIIAEIEEQFDVNLPFEKVAEIEEISEFLKYIEVV</sequence>
<dbReference type="AlphaFoldDB" id="A0A151B4T7"/>
<organism evidence="2 3">
    <name type="scientific">Clostridium tepidiprofundi DSM 19306</name>
    <dbReference type="NCBI Taxonomy" id="1121338"/>
    <lineage>
        <taxon>Bacteria</taxon>
        <taxon>Bacillati</taxon>
        <taxon>Bacillota</taxon>
        <taxon>Clostridia</taxon>
        <taxon>Eubacteriales</taxon>
        <taxon>Clostridiaceae</taxon>
        <taxon>Clostridium</taxon>
    </lineage>
</organism>
<evidence type="ECO:0000313" key="3">
    <source>
        <dbReference type="Proteomes" id="UP000075531"/>
    </source>
</evidence>
<reference evidence="2 3" key="1">
    <citation type="submission" date="2016-02" db="EMBL/GenBank/DDBJ databases">
        <title>Genome sequence of Clostridium tepidiprofundi DSM 19306.</title>
        <authorList>
            <person name="Poehlein A."/>
            <person name="Daniel R."/>
        </authorList>
    </citation>
    <scope>NUCLEOTIDE SEQUENCE [LARGE SCALE GENOMIC DNA]</scope>
    <source>
        <strain evidence="2 3">DSM 19306</strain>
    </source>
</reference>
<accession>A0A151B4T7</accession>
<name>A0A151B4T7_9CLOT</name>
<keyword evidence="3" id="KW-1185">Reference proteome</keyword>
<dbReference type="Gene3D" id="1.10.1200.10">
    <property type="entry name" value="ACP-like"/>
    <property type="match status" value="1"/>
</dbReference>
<dbReference type="PATRIC" id="fig|1121338.3.peg.1311"/>
<comment type="caution">
    <text evidence="2">The sequence shown here is derived from an EMBL/GenBank/DDBJ whole genome shotgun (WGS) entry which is preliminary data.</text>
</comment>
<dbReference type="STRING" id="1121338.CLTEP_12750"/>
<dbReference type="Proteomes" id="UP000075531">
    <property type="component" value="Unassembled WGS sequence"/>
</dbReference>
<dbReference type="RefSeq" id="WP_066824190.1">
    <property type="nucleotide sequence ID" value="NZ_LTBA01000010.1"/>
</dbReference>
<dbReference type="Pfam" id="PF00550">
    <property type="entry name" value="PP-binding"/>
    <property type="match status" value="1"/>
</dbReference>
<evidence type="ECO:0000313" key="2">
    <source>
        <dbReference type="EMBL" id="KYH34810.1"/>
    </source>
</evidence>
<evidence type="ECO:0000259" key="1">
    <source>
        <dbReference type="PROSITE" id="PS50075"/>
    </source>
</evidence>
<protein>
    <submittedName>
        <fullName evidence="2">Acyl carrier protein</fullName>
    </submittedName>
</protein>
<proteinExistence type="predicted"/>
<gene>
    <name evidence="2" type="primary">acpP_3</name>
    <name evidence="2" type="ORF">CLTEP_12750</name>
</gene>
<dbReference type="PROSITE" id="PS50075">
    <property type="entry name" value="CARRIER"/>
    <property type="match status" value="1"/>
</dbReference>
<dbReference type="InterPro" id="IPR009081">
    <property type="entry name" value="PP-bd_ACP"/>
</dbReference>
<dbReference type="InterPro" id="IPR036736">
    <property type="entry name" value="ACP-like_sf"/>
</dbReference>
<feature type="domain" description="Carrier" evidence="1">
    <location>
        <begin position="1"/>
        <end position="72"/>
    </location>
</feature>
<dbReference type="SUPFAM" id="SSF47336">
    <property type="entry name" value="ACP-like"/>
    <property type="match status" value="1"/>
</dbReference>